<feature type="compositionally biased region" description="Pro residues" evidence="1">
    <location>
        <begin position="259"/>
        <end position="269"/>
    </location>
</feature>
<feature type="region of interest" description="Disordered" evidence="1">
    <location>
        <begin position="253"/>
        <end position="287"/>
    </location>
</feature>
<protein>
    <submittedName>
        <fullName evidence="3">BTB domain-containing protein</fullName>
    </submittedName>
</protein>
<keyword evidence="2" id="KW-0732">Signal</keyword>
<comment type="caution">
    <text evidence="3">The sequence shown here is derived from an EMBL/GenBank/DDBJ whole genome shotgun (WGS) entry which is preliminary data.</text>
</comment>
<dbReference type="Proteomes" id="UP000620124">
    <property type="component" value="Unassembled WGS sequence"/>
</dbReference>
<evidence type="ECO:0000313" key="4">
    <source>
        <dbReference type="Proteomes" id="UP000620124"/>
    </source>
</evidence>
<dbReference type="AlphaFoldDB" id="A0A8H7CZ77"/>
<feature type="signal peptide" evidence="2">
    <location>
        <begin position="1"/>
        <end position="21"/>
    </location>
</feature>
<organism evidence="3 4">
    <name type="scientific">Mycena venus</name>
    <dbReference type="NCBI Taxonomy" id="2733690"/>
    <lineage>
        <taxon>Eukaryota</taxon>
        <taxon>Fungi</taxon>
        <taxon>Dikarya</taxon>
        <taxon>Basidiomycota</taxon>
        <taxon>Agaricomycotina</taxon>
        <taxon>Agaricomycetes</taxon>
        <taxon>Agaricomycetidae</taxon>
        <taxon>Agaricales</taxon>
        <taxon>Marasmiineae</taxon>
        <taxon>Mycenaceae</taxon>
        <taxon>Mycena</taxon>
    </lineage>
</organism>
<keyword evidence="4" id="KW-1185">Reference proteome</keyword>
<evidence type="ECO:0000256" key="1">
    <source>
        <dbReference type="SAM" id="MobiDB-lite"/>
    </source>
</evidence>
<dbReference type="OrthoDB" id="2984139at2759"/>
<evidence type="ECO:0000256" key="2">
    <source>
        <dbReference type="SAM" id="SignalP"/>
    </source>
</evidence>
<evidence type="ECO:0000313" key="3">
    <source>
        <dbReference type="EMBL" id="KAF7356034.1"/>
    </source>
</evidence>
<accession>A0A8H7CZ77</accession>
<name>A0A8H7CZ77_9AGAR</name>
<gene>
    <name evidence="3" type="ORF">MVEN_00933100</name>
</gene>
<feature type="chain" id="PRO_5034588365" evidence="2">
    <location>
        <begin position="22"/>
        <end position="287"/>
    </location>
</feature>
<dbReference type="EMBL" id="JACAZI010000007">
    <property type="protein sequence ID" value="KAF7356034.1"/>
    <property type="molecule type" value="Genomic_DNA"/>
</dbReference>
<proteinExistence type="predicted"/>
<reference evidence="3" key="1">
    <citation type="submission" date="2020-05" db="EMBL/GenBank/DDBJ databases">
        <title>Mycena genomes resolve the evolution of fungal bioluminescence.</title>
        <authorList>
            <person name="Tsai I.J."/>
        </authorList>
    </citation>
    <scope>NUCLEOTIDE SEQUENCE</scope>
    <source>
        <strain evidence="3">CCC161011</strain>
    </source>
</reference>
<sequence>MWPHTVSLSLLALVGLIRVSAQGEDAASITSSLQTITKFADFNIEWASNKGTNVIDIMFANVSSVPSPLIEYTVFPGIAAGPYHVRLSGTIFNGNTALSGTSALSNTFTILNSGVPCSAGTFTPVTSISDLGYNPVRIASPEGADVIMLFTVTNPNGQLVVIVTAVDVTFDTTLAPATLEVINAKTGFNAGVQHANLVLDSPMAYTTNNLTLDPGAWKFRVNFTILSPASYPGAFSLESQPFFIVPDGTSTPDCSVLPTPTPRAAPSPTPTLTESGGEPITVQPAGS</sequence>